<dbReference type="Proteomes" id="UP000231019">
    <property type="component" value="Unassembled WGS sequence"/>
</dbReference>
<evidence type="ECO:0000313" key="2">
    <source>
        <dbReference type="EMBL" id="PIW18811.1"/>
    </source>
</evidence>
<organism evidence="2 3">
    <name type="scientific">bacterium (Candidatus Blackallbacteria) CG17_big_fil_post_rev_8_21_14_2_50_48_46</name>
    <dbReference type="NCBI Taxonomy" id="2014261"/>
    <lineage>
        <taxon>Bacteria</taxon>
        <taxon>Candidatus Blackallbacteria</taxon>
    </lineage>
</organism>
<proteinExistence type="predicted"/>
<dbReference type="Gene3D" id="1.10.390.10">
    <property type="entry name" value="Neutral Protease Domain 2"/>
    <property type="match status" value="1"/>
</dbReference>
<gene>
    <name evidence="2" type="ORF">COW36_03270</name>
</gene>
<dbReference type="InterPro" id="IPR014782">
    <property type="entry name" value="Peptidase_M1_dom"/>
</dbReference>
<name>A0A2M7G9N6_9BACT</name>
<protein>
    <recommendedName>
        <fullName evidence="1">Peptidase M1 membrane alanine aminopeptidase domain-containing protein</fullName>
    </recommendedName>
</protein>
<accession>A0A2M7G9N6</accession>
<dbReference type="GO" id="GO:0008237">
    <property type="term" value="F:metallopeptidase activity"/>
    <property type="evidence" value="ECO:0007669"/>
    <property type="project" value="InterPro"/>
</dbReference>
<dbReference type="EMBL" id="PFFQ01000009">
    <property type="protein sequence ID" value="PIW18811.1"/>
    <property type="molecule type" value="Genomic_DNA"/>
</dbReference>
<dbReference type="GO" id="GO:0008270">
    <property type="term" value="F:zinc ion binding"/>
    <property type="evidence" value="ECO:0007669"/>
    <property type="project" value="InterPro"/>
</dbReference>
<sequence>MLLKRFLFCSVLWLLLISGVQARSVYQINLELNTNTASLQGEETLQFTNESKEPLKELFFRLDANSQAKMQVREVLSADKLVLPGHAYRYNYLGREIEDTLLYQVFLSQPLEPGQELKLTLRFVLERLPQVDRSYYLVDDPNRLGLGSWYPRLVSYQNGQWQPEASELSDYSVSVRILDKLFAISPLAPVSLSSADHTYRYSGERQSGLDLIFTPDLLLRTADVDDMQLRYYYPGKLQKWSTEALQITEEVLRFFKQRYGVFPSKRLTIVAAEDSKYPVIASQQLIVLRNSFAEGKNEARSRQQLTEWLVYGIAQQYWGQRVRQNQLVVPWMTQGLALYTGQVYMQQKRKNYLLGDQVTESYLRSARQGWNTSLQTPRLILDRLPLDSFAALSQGKGYTIFRMLDVLLGKKVLENLEVQLQKRYLQKELTVADFQVELEKIAGKDLQWFFLQWVQESHVIDYGIQSLQVSEHEGKYKVTVTVQRLGEAIMPVSIALVLKSGEVVFHLWDGVNRSERLSFEVGAEVKEVRLDPSSVTPDVDRSNNRFQNQN</sequence>
<dbReference type="AlphaFoldDB" id="A0A2M7G9N6"/>
<evidence type="ECO:0000313" key="3">
    <source>
        <dbReference type="Proteomes" id="UP000231019"/>
    </source>
</evidence>
<dbReference type="Pfam" id="PF01433">
    <property type="entry name" value="Peptidase_M1"/>
    <property type="match status" value="1"/>
</dbReference>
<evidence type="ECO:0000259" key="1">
    <source>
        <dbReference type="Pfam" id="PF01433"/>
    </source>
</evidence>
<feature type="domain" description="Peptidase M1 membrane alanine aminopeptidase" evidence="1">
    <location>
        <begin position="244"/>
        <end position="453"/>
    </location>
</feature>
<dbReference type="InterPro" id="IPR027268">
    <property type="entry name" value="Peptidase_M4/M1_CTD_sf"/>
</dbReference>
<comment type="caution">
    <text evidence="2">The sequence shown here is derived from an EMBL/GenBank/DDBJ whole genome shotgun (WGS) entry which is preliminary data.</text>
</comment>
<reference evidence="2 3" key="1">
    <citation type="submission" date="2017-09" db="EMBL/GenBank/DDBJ databases">
        <title>Depth-based differentiation of microbial function through sediment-hosted aquifers and enrichment of novel symbionts in the deep terrestrial subsurface.</title>
        <authorList>
            <person name="Probst A.J."/>
            <person name="Ladd B."/>
            <person name="Jarett J.K."/>
            <person name="Geller-Mcgrath D.E."/>
            <person name="Sieber C.M."/>
            <person name="Emerson J.B."/>
            <person name="Anantharaman K."/>
            <person name="Thomas B.C."/>
            <person name="Malmstrom R."/>
            <person name="Stieglmeier M."/>
            <person name="Klingl A."/>
            <person name="Woyke T."/>
            <person name="Ryan C.M."/>
            <person name="Banfield J.F."/>
        </authorList>
    </citation>
    <scope>NUCLEOTIDE SEQUENCE [LARGE SCALE GENOMIC DNA]</scope>
    <source>
        <strain evidence="2">CG17_big_fil_post_rev_8_21_14_2_50_48_46</strain>
    </source>
</reference>
<dbReference type="SUPFAM" id="SSF55486">
    <property type="entry name" value="Metalloproteases ('zincins'), catalytic domain"/>
    <property type="match status" value="1"/>
</dbReference>